<organism evidence="2 3">
    <name type="scientific">Actinokineospora terrae</name>
    <dbReference type="NCBI Taxonomy" id="155974"/>
    <lineage>
        <taxon>Bacteria</taxon>
        <taxon>Bacillati</taxon>
        <taxon>Actinomycetota</taxon>
        <taxon>Actinomycetes</taxon>
        <taxon>Pseudonocardiales</taxon>
        <taxon>Pseudonocardiaceae</taxon>
        <taxon>Actinokineospora</taxon>
    </lineage>
</organism>
<sequence>MATIAPGGVRGVAGRALVPGGLVVLLFLACGVLALLAPNRDDGRGIAGISIEHADGGWALIPGESLDCVRQDDRTAVCTVDVLGKQLLAAMTYGESPSRSASCLAAYAGQAHPCLPNFGSNAHLSVNAAMTDGLGLTRAQFDLAAAKGMPWWRLGSGMPIVVPFMVFVLPLAAALVVGFSRREPTAKARLLLAATTVGWVAVLAFTNALGNGLFGGLLVPAAMVGTAVVMAWQWALTRPAWRVGLARGVVAYLAATVPCVVALIFSLVGGGYVD</sequence>
<keyword evidence="1" id="KW-0812">Transmembrane</keyword>
<protein>
    <submittedName>
        <fullName evidence="2">Uncharacterized protein</fullName>
    </submittedName>
</protein>
<dbReference type="EMBL" id="FOGI01000005">
    <property type="protein sequence ID" value="SER83106.1"/>
    <property type="molecule type" value="Genomic_DNA"/>
</dbReference>
<evidence type="ECO:0000313" key="3">
    <source>
        <dbReference type="Proteomes" id="UP000199051"/>
    </source>
</evidence>
<feature type="transmembrane region" description="Helical" evidence="1">
    <location>
        <begin position="12"/>
        <end position="37"/>
    </location>
</feature>
<dbReference type="STRING" id="155974.SAMN04487818_105406"/>
<feature type="transmembrane region" description="Helical" evidence="1">
    <location>
        <begin position="190"/>
        <end position="210"/>
    </location>
</feature>
<proteinExistence type="predicted"/>
<evidence type="ECO:0000256" key="1">
    <source>
        <dbReference type="SAM" id="Phobius"/>
    </source>
</evidence>
<dbReference type="AlphaFoldDB" id="A0A1H9SDH9"/>
<evidence type="ECO:0000313" key="2">
    <source>
        <dbReference type="EMBL" id="SER83106.1"/>
    </source>
</evidence>
<keyword evidence="1" id="KW-0472">Membrane</keyword>
<feature type="transmembrane region" description="Helical" evidence="1">
    <location>
        <begin position="160"/>
        <end position="178"/>
    </location>
</feature>
<gene>
    <name evidence="2" type="ORF">SAMN04487818_105406</name>
</gene>
<keyword evidence="1" id="KW-1133">Transmembrane helix</keyword>
<feature type="transmembrane region" description="Helical" evidence="1">
    <location>
        <begin position="249"/>
        <end position="273"/>
    </location>
</feature>
<reference evidence="3" key="1">
    <citation type="submission" date="2016-10" db="EMBL/GenBank/DDBJ databases">
        <authorList>
            <person name="Varghese N."/>
            <person name="Submissions S."/>
        </authorList>
    </citation>
    <scope>NUCLEOTIDE SEQUENCE [LARGE SCALE GENOMIC DNA]</scope>
    <source>
        <strain evidence="3">DSM 44260</strain>
    </source>
</reference>
<dbReference type="Proteomes" id="UP000199051">
    <property type="component" value="Unassembled WGS sequence"/>
</dbReference>
<feature type="transmembrane region" description="Helical" evidence="1">
    <location>
        <begin position="216"/>
        <end position="237"/>
    </location>
</feature>
<keyword evidence="3" id="KW-1185">Reference proteome</keyword>
<accession>A0A1H9SDH9</accession>
<name>A0A1H9SDH9_9PSEU</name>